<keyword evidence="3 6" id="KW-1133">Transmembrane helix</keyword>
<dbReference type="Proteomes" id="UP001628179">
    <property type="component" value="Unassembled WGS sequence"/>
</dbReference>
<dbReference type="InterPro" id="IPR036259">
    <property type="entry name" value="MFS_trans_sf"/>
</dbReference>
<evidence type="ECO:0000256" key="2">
    <source>
        <dbReference type="ARBA" id="ARBA00022692"/>
    </source>
</evidence>
<dbReference type="InterPro" id="IPR011701">
    <property type="entry name" value="MFS"/>
</dbReference>
<evidence type="ECO:0000313" key="7">
    <source>
        <dbReference type="EMBL" id="GAB1317652.1"/>
    </source>
</evidence>
<gene>
    <name evidence="7" type="ORF">MFIFM68171_07862</name>
</gene>
<keyword evidence="2 6" id="KW-0812">Transmembrane</keyword>
<comment type="subcellular location">
    <subcellularLocation>
        <location evidence="1">Membrane</location>
        <topology evidence="1">Multi-pass membrane protein</topology>
    </subcellularLocation>
</comment>
<evidence type="ECO:0000256" key="3">
    <source>
        <dbReference type="ARBA" id="ARBA00022989"/>
    </source>
</evidence>
<feature type="region of interest" description="Disordered" evidence="5">
    <location>
        <begin position="1"/>
        <end position="75"/>
    </location>
</feature>
<organism evidence="7 8">
    <name type="scientific">Madurella fahalii</name>
    <dbReference type="NCBI Taxonomy" id="1157608"/>
    <lineage>
        <taxon>Eukaryota</taxon>
        <taxon>Fungi</taxon>
        <taxon>Dikarya</taxon>
        <taxon>Ascomycota</taxon>
        <taxon>Pezizomycotina</taxon>
        <taxon>Sordariomycetes</taxon>
        <taxon>Sordariomycetidae</taxon>
        <taxon>Sordariales</taxon>
        <taxon>Sordariales incertae sedis</taxon>
        <taxon>Madurella</taxon>
    </lineage>
</organism>
<proteinExistence type="predicted"/>
<feature type="transmembrane region" description="Helical" evidence="6">
    <location>
        <begin position="250"/>
        <end position="271"/>
    </location>
</feature>
<feature type="transmembrane region" description="Helical" evidence="6">
    <location>
        <begin position="277"/>
        <end position="296"/>
    </location>
</feature>
<dbReference type="Pfam" id="PF07690">
    <property type="entry name" value="MFS_1"/>
    <property type="match status" value="1"/>
</dbReference>
<feature type="transmembrane region" description="Helical" evidence="6">
    <location>
        <begin position="519"/>
        <end position="542"/>
    </location>
</feature>
<feature type="transmembrane region" description="Helical" evidence="6">
    <location>
        <begin position="180"/>
        <end position="203"/>
    </location>
</feature>
<name>A0ABQ0GIU7_9PEZI</name>
<keyword evidence="4 6" id="KW-0472">Membrane</keyword>
<dbReference type="Gene3D" id="1.20.1250.20">
    <property type="entry name" value="MFS general substrate transporter like domains"/>
    <property type="match status" value="1"/>
</dbReference>
<accession>A0ABQ0GIU7</accession>
<dbReference type="PANTHER" id="PTHR23507:SF1">
    <property type="entry name" value="FI18259P1-RELATED"/>
    <property type="match status" value="1"/>
</dbReference>
<feature type="transmembrane region" description="Helical" evidence="6">
    <location>
        <begin position="85"/>
        <end position="104"/>
    </location>
</feature>
<feature type="transmembrane region" description="Helical" evidence="6">
    <location>
        <begin position="389"/>
        <end position="408"/>
    </location>
</feature>
<dbReference type="EMBL" id="BAAFSV010000004">
    <property type="protein sequence ID" value="GAB1317652.1"/>
    <property type="molecule type" value="Genomic_DNA"/>
</dbReference>
<feature type="compositionally biased region" description="Basic and acidic residues" evidence="5">
    <location>
        <begin position="1"/>
        <end position="12"/>
    </location>
</feature>
<protein>
    <submittedName>
        <fullName evidence="7">MFS multidrug transporter</fullName>
    </submittedName>
</protein>
<feature type="transmembrane region" description="Helical" evidence="6">
    <location>
        <begin position="452"/>
        <end position="471"/>
    </location>
</feature>
<feature type="transmembrane region" description="Helical" evidence="6">
    <location>
        <begin position="354"/>
        <end position="377"/>
    </location>
</feature>
<comment type="caution">
    <text evidence="7">The sequence shown here is derived from an EMBL/GenBank/DDBJ whole genome shotgun (WGS) entry which is preliminary data.</text>
</comment>
<evidence type="ECO:0000313" key="8">
    <source>
        <dbReference type="Proteomes" id="UP001628179"/>
    </source>
</evidence>
<reference evidence="7 8" key="1">
    <citation type="submission" date="2024-09" db="EMBL/GenBank/DDBJ databases">
        <title>Itraconazole resistance in Madurella fahalii resulting from another homologue of gene encoding cytochrome P450 14-alpha sterol demethylase (CYP51).</title>
        <authorList>
            <person name="Yoshioka I."/>
            <person name="Fahal A.H."/>
            <person name="Kaneko S."/>
            <person name="Yaguchi T."/>
        </authorList>
    </citation>
    <scope>NUCLEOTIDE SEQUENCE [LARGE SCALE GENOMIC DNA]</scope>
    <source>
        <strain evidence="7 8">IFM 68171</strain>
    </source>
</reference>
<evidence type="ECO:0000256" key="4">
    <source>
        <dbReference type="ARBA" id="ARBA00023136"/>
    </source>
</evidence>
<evidence type="ECO:0000256" key="5">
    <source>
        <dbReference type="SAM" id="MobiDB-lite"/>
    </source>
</evidence>
<evidence type="ECO:0000256" key="6">
    <source>
        <dbReference type="SAM" id="Phobius"/>
    </source>
</evidence>
<dbReference type="SUPFAM" id="SSF103473">
    <property type="entry name" value="MFS general substrate transporter"/>
    <property type="match status" value="1"/>
</dbReference>
<sequence>MGNYSREDEQHGLSDPTRSPQGGPRYFHPERRPPPSDDGDPPPDGQDAERVSLLRSSGESSPARYSGDEEDDDARRARALPRTPSVLAITIAASALILILDVVASVPTAPRMVIFEDIICRNHYASSQDGGGGTVDCKIEPVQSELALINGWKETFDTIPGLIVSVPYGALANRIGRGKVLMLALLGCVFSEIWLATVCYLPQLFPLRMVWLSGMFQLFGGGGATVVSMCFTIIGDACSVEQRTTAFSQVHAAVLLSELISIPLGAALIAVDPWIPVLSALGFSVITAVVACLFTMKYRKYIDSNVYKHEQGLDSDDNSLNLSSPLAKKKPWDQWSRTAAKLVAAVSPWLNRNVLLILVAFFFCQLSRQFSSVLIQYCSYKFNWDYAQASFLLPLRAGINLVVLFAILPRLTHFFVKKRGFRAPQSDKYITMMSGTCLVVGSFLIFVSAHPWVLILGQIFIAIGFAFTVTARSFLTAMVDPRYLSLLYTSVTTVTYGGLIVGGPIMATAFQWGLQLGNVWIGMPFLVTTILFAMATLAVAAARSLH</sequence>
<dbReference type="RefSeq" id="XP_070919383.1">
    <property type="nucleotide sequence ID" value="XM_071063282.1"/>
</dbReference>
<feature type="transmembrane region" description="Helical" evidence="6">
    <location>
        <begin position="429"/>
        <end position="446"/>
    </location>
</feature>
<dbReference type="PANTHER" id="PTHR23507">
    <property type="entry name" value="ZGC:174356"/>
    <property type="match status" value="1"/>
</dbReference>
<dbReference type="GeneID" id="98178605"/>
<feature type="transmembrane region" description="Helical" evidence="6">
    <location>
        <begin position="483"/>
        <end position="507"/>
    </location>
</feature>
<keyword evidence="8" id="KW-1185">Reference proteome</keyword>
<evidence type="ECO:0000256" key="1">
    <source>
        <dbReference type="ARBA" id="ARBA00004141"/>
    </source>
</evidence>
<feature type="transmembrane region" description="Helical" evidence="6">
    <location>
        <begin position="215"/>
        <end position="238"/>
    </location>
</feature>